<gene>
    <name evidence="5" type="ORF">MMYC01_202741</name>
</gene>
<evidence type="ECO:0000256" key="2">
    <source>
        <dbReference type="SAM" id="MobiDB-lite"/>
    </source>
</evidence>
<evidence type="ECO:0000313" key="5">
    <source>
        <dbReference type="EMBL" id="KXX81546.1"/>
    </source>
</evidence>
<dbReference type="PROSITE" id="PS51186">
    <property type="entry name" value="GNAT"/>
    <property type="match status" value="1"/>
</dbReference>
<evidence type="ECO:0000259" key="4">
    <source>
        <dbReference type="PROSITE" id="PS51186"/>
    </source>
</evidence>
<comment type="caution">
    <text evidence="5">The sequence shown here is derived from an EMBL/GenBank/DDBJ whole genome shotgun (WGS) entry which is preliminary data.</text>
</comment>
<dbReference type="EMBL" id="LCTW02000032">
    <property type="protein sequence ID" value="KXX81546.1"/>
    <property type="molecule type" value="Genomic_DNA"/>
</dbReference>
<dbReference type="Gene3D" id="4.10.240.10">
    <property type="entry name" value="Zn(2)-C6 fungal-type DNA-binding domain"/>
    <property type="match status" value="1"/>
</dbReference>
<dbReference type="Pfam" id="PF13673">
    <property type="entry name" value="Acetyltransf_10"/>
    <property type="match status" value="1"/>
</dbReference>
<feature type="compositionally biased region" description="Polar residues" evidence="2">
    <location>
        <begin position="54"/>
        <end position="75"/>
    </location>
</feature>
<dbReference type="GO" id="GO:0001228">
    <property type="term" value="F:DNA-binding transcription activator activity, RNA polymerase II-specific"/>
    <property type="evidence" value="ECO:0007669"/>
    <property type="project" value="TreeGrafter"/>
</dbReference>
<feature type="region of interest" description="Disordered" evidence="2">
    <location>
        <begin position="605"/>
        <end position="629"/>
    </location>
</feature>
<dbReference type="CDD" id="cd00067">
    <property type="entry name" value="GAL4"/>
    <property type="match status" value="1"/>
</dbReference>
<dbReference type="InterPro" id="IPR016181">
    <property type="entry name" value="Acyl_CoA_acyltransferase"/>
</dbReference>
<keyword evidence="6" id="KW-1185">Reference proteome</keyword>
<dbReference type="InterPro" id="IPR001138">
    <property type="entry name" value="Zn2Cys6_DnaBD"/>
</dbReference>
<dbReference type="VEuPathDB" id="FungiDB:MMYC01_202741"/>
<organism evidence="5 6">
    <name type="scientific">Madurella mycetomatis</name>
    <dbReference type="NCBI Taxonomy" id="100816"/>
    <lineage>
        <taxon>Eukaryota</taxon>
        <taxon>Fungi</taxon>
        <taxon>Dikarya</taxon>
        <taxon>Ascomycota</taxon>
        <taxon>Pezizomycotina</taxon>
        <taxon>Sordariomycetes</taxon>
        <taxon>Sordariomycetidae</taxon>
        <taxon>Sordariales</taxon>
        <taxon>Sordariales incertae sedis</taxon>
        <taxon>Madurella</taxon>
    </lineage>
</organism>
<evidence type="ECO:0000256" key="1">
    <source>
        <dbReference type="ARBA" id="ARBA00023242"/>
    </source>
</evidence>
<dbReference type="Pfam" id="PF00172">
    <property type="entry name" value="Zn_clus"/>
    <property type="match status" value="1"/>
</dbReference>
<dbReference type="PROSITE" id="PS00463">
    <property type="entry name" value="ZN2_CY6_FUNGAL_1"/>
    <property type="match status" value="1"/>
</dbReference>
<dbReference type="SUPFAM" id="SSF57701">
    <property type="entry name" value="Zn2/Cys6 DNA-binding domain"/>
    <property type="match status" value="1"/>
</dbReference>
<dbReference type="STRING" id="100816.A0A175WD00"/>
<dbReference type="OrthoDB" id="196847at2759"/>
<keyword evidence="1" id="KW-0539">Nucleus</keyword>
<dbReference type="PANTHER" id="PTHR47784">
    <property type="entry name" value="STEROL UPTAKE CONTROL PROTEIN 2"/>
    <property type="match status" value="1"/>
</dbReference>
<feature type="region of interest" description="Disordered" evidence="2">
    <location>
        <begin position="51"/>
        <end position="76"/>
    </location>
</feature>
<reference evidence="5 6" key="1">
    <citation type="journal article" date="2016" name="Genome Announc.">
        <title>Genome Sequence of Madurella mycetomatis mm55, Isolated from a Human Mycetoma Case in Sudan.</title>
        <authorList>
            <person name="Smit S."/>
            <person name="Derks M.F."/>
            <person name="Bervoets S."/>
            <person name="Fahal A."/>
            <person name="van Leeuwen W."/>
            <person name="van Belkum A."/>
            <person name="van de Sande W.W."/>
        </authorList>
    </citation>
    <scope>NUCLEOTIDE SEQUENCE [LARGE SCALE GENOMIC DNA]</scope>
    <source>
        <strain evidence="6">mm55</strain>
    </source>
</reference>
<evidence type="ECO:0000313" key="6">
    <source>
        <dbReference type="Proteomes" id="UP000078237"/>
    </source>
</evidence>
<dbReference type="GO" id="GO:0016747">
    <property type="term" value="F:acyltransferase activity, transferring groups other than amino-acyl groups"/>
    <property type="evidence" value="ECO:0007669"/>
    <property type="project" value="InterPro"/>
</dbReference>
<sequence length="629" mass="71342">MMRRSHKKSRRGCLECKRRHIKCDETHPQCINCTTAERDCQYLIPWNEPRKSPSDYSASSQISSPGSTSNPTSVPTAFPEVHHIPVDEPHLAVDMVHMELLYHYVSDNGGIYPLLDDCLKHIIMATALREPYVMHSVLALSAHHLSVIRPSQQPFYHNLAIQLQTRALSLFNSIDVSFFGDSTEKRIPVFIFSCVLGFHALCDFLSHRDGSFEAALARYQTYLRLHRGMHIVMAGHWDELRNTELSVIFDELWPRRFRVRLEGQELDDIRRRIESSGLEPDELTATQKAIDLVQAVLEAQPGPKHRAYVLGSWAALISQPFVEMLEKGRPEALAVLAYYFLALHYCRDVWMVGGAGEFLLTLLVNHFRGGEWEEWVELPHRILKDSLRKEAFEIARPLEADASRIAEIHVAAMDSNPLLHAQFPTRDSLVALQRFLEADSASQLRNPTSGVLVARDPEVGTIFGFVKWDSPSHPEDVKLESGDLQYLEGCQREFLDGYSSRAAEAKRRSFGDKPCYRLSFVCIDPSYQGRGAGSLLTRNVLEMADADGLPVYLESMEVAVPMYEKFGFRVIDSFEMRIPRCGTVEQGDLVYREFCMVRYPSSKEQQAGVSGGQDEGLEFEGRGRDQQSC</sequence>
<dbReference type="GO" id="GO:0008270">
    <property type="term" value="F:zinc ion binding"/>
    <property type="evidence" value="ECO:0007669"/>
    <property type="project" value="InterPro"/>
</dbReference>
<name>A0A175WD00_9PEZI</name>
<feature type="domain" description="Zn(2)-C6 fungal-type" evidence="3">
    <location>
        <begin position="12"/>
        <end position="42"/>
    </location>
</feature>
<dbReference type="Gene3D" id="3.40.630.30">
    <property type="match status" value="1"/>
</dbReference>
<accession>A0A175WD00</accession>
<feature type="compositionally biased region" description="Basic and acidic residues" evidence="2">
    <location>
        <begin position="619"/>
        <end position="629"/>
    </location>
</feature>
<dbReference type="SMART" id="SM00066">
    <property type="entry name" value="GAL4"/>
    <property type="match status" value="1"/>
</dbReference>
<dbReference type="PROSITE" id="PS50048">
    <property type="entry name" value="ZN2_CY6_FUNGAL_2"/>
    <property type="match status" value="1"/>
</dbReference>
<dbReference type="InterPro" id="IPR000182">
    <property type="entry name" value="GNAT_dom"/>
</dbReference>
<dbReference type="Proteomes" id="UP000078237">
    <property type="component" value="Unassembled WGS sequence"/>
</dbReference>
<dbReference type="InterPro" id="IPR036864">
    <property type="entry name" value="Zn2-C6_fun-type_DNA-bd_sf"/>
</dbReference>
<dbReference type="CDD" id="cd04301">
    <property type="entry name" value="NAT_SF"/>
    <property type="match status" value="1"/>
</dbReference>
<evidence type="ECO:0000259" key="3">
    <source>
        <dbReference type="PROSITE" id="PS50048"/>
    </source>
</evidence>
<protein>
    <submittedName>
        <fullName evidence="5">Sterol uptake control protein 2</fullName>
    </submittedName>
</protein>
<feature type="domain" description="N-acetyltransferase" evidence="4">
    <location>
        <begin position="452"/>
        <end position="598"/>
    </location>
</feature>
<dbReference type="PANTHER" id="PTHR47784:SF4">
    <property type="entry name" value="ZN(II)2CYS6 TRANSCRIPTION FACTOR (EUROFUNG)"/>
    <property type="match status" value="1"/>
</dbReference>
<dbReference type="AlphaFoldDB" id="A0A175WD00"/>
<dbReference type="InterPro" id="IPR053157">
    <property type="entry name" value="Sterol_Uptake_Regulator"/>
</dbReference>
<proteinExistence type="predicted"/>
<dbReference type="SUPFAM" id="SSF55729">
    <property type="entry name" value="Acyl-CoA N-acyltransferases (Nat)"/>
    <property type="match status" value="1"/>
</dbReference>